<evidence type="ECO:0000256" key="1">
    <source>
        <dbReference type="ARBA" id="ARBA00022723"/>
    </source>
</evidence>
<proteinExistence type="predicted"/>
<dbReference type="Gene3D" id="3.30.40.10">
    <property type="entry name" value="Zinc/RING finger domain, C3HC4 (zinc finger)"/>
    <property type="match status" value="1"/>
</dbReference>
<accession>A0A0A9YV23</accession>
<keyword evidence="2 4" id="KW-0863">Zinc-finger</keyword>
<dbReference type="Pfam" id="PF13696">
    <property type="entry name" value="zf-CCHC_2"/>
    <property type="match status" value="1"/>
</dbReference>
<feature type="domain" description="RING-type" evidence="6">
    <location>
        <begin position="215"/>
        <end position="260"/>
    </location>
</feature>
<evidence type="ECO:0000256" key="4">
    <source>
        <dbReference type="PROSITE-ProRule" id="PRU00175"/>
    </source>
</evidence>
<evidence type="ECO:0000256" key="5">
    <source>
        <dbReference type="SAM" id="MobiDB-lite"/>
    </source>
</evidence>
<dbReference type="InterPro" id="IPR025829">
    <property type="entry name" value="Zn_knuckle_CX2CX3GHX4C"/>
</dbReference>
<evidence type="ECO:0000313" key="7">
    <source>
        <dbReference type="EMBL" id="JAG36877.1"/>
    </source>
</evidence>
<keyword evidence="1" id="KW-0479">Metal-binding</keyword>
<feature type="region of interest" description="Disordered" evidence="5">
    <location>
        <begin position="174"/>
        <end position="206"/>
    </location>
</feature>
<sequence>MIQNYQNIPQEYRNIPPNYVCKRCHIPGHHIRLCPTNGDKDFETVKAATGIPRSKMRLVLERGTASDDTMVLPGVGQVAMIYNESDWNTTLGVDSEAVDDVNILETSTKLPQGGKLTTAGGNSLKDRSRSRNRNRNRNKNKKNYNENTSTNVAGAGVHADGDVDAETAADVGAGTDADADADADTDANTDADADANTNTNEDGNRDADGSTSLLCTICGKVVQKPQRLKCCSTLGCSTCLRTALMQRFDEDNGYTCPYCNAHLQTLHTALVDDTAV</sequence>
<dbReference type="Gene3D" id="4.10.60.10">
    <property type="entry name" value="Zinc finger, CCHC-type"/>
    <property type="match status" value="1"/>
</dbReference>
<evidence type="ECO:0000259" key="6">
    <source>
        <dbReference type="PROSITE" id="PS50089"/>
    </source>
</evidence>
<gene>
    <name evidence="7" type="primary">Rbbp6_1</name>
    <name evidence="7" type="ORF">CM83_102818</name>
</gene>
<reference evidence="7" key="2">
    <citation type="submission" date="2014-07" db="EMBL/GenBank/DDBJ databases">
        <authorList>
            <person name="Hull J."/>
        </authorList>
    </citation>
    <scope>NUCLEOTIDE SEQUENCE</scope>
</reference>
<dbReference type="InterPro" id="IPR013083">
    <property type="entry name" value="Znf_RING/FYVE/PHD"/>
</dbReference>
<evidence type="ECO:0000256" key="3">
    <source>
        <dbReference type="ARBA" id="ARBA00022833"/>
    </source>
</evidence>
<feature type="compositionally biased region" description="Basic residues" evidence="5">
    <location>
        <begin position="130"/>
        <end position="142"/>
    </location>
</feature>
<dbReference type="GO" id="GO:0008270">
    <property type="term" value="F:zinc ion binding"/>
    <property type="evidence" value="ECO:0007669"/>
    <property type="project" value="UniProtKB-KW"/>
</dbReference>
<dbReference type="InterPro" id="IPR001841">
    <property type="entry name" value="Znf_RING"/>
</dbReference>
<organism evidence="7">
    <name type="scientific">Lygus hesperus</name>
    <name type="common">Western plant bug</name>
    <dbReference type="NCBI Taxonomy" id="30085"/>
    <lineage>
        <taxon>Eukaryota</taxon>
        <taxon>Metazoa</taxon>
        <taxon>Ecdysozoa</taxon>
        <taxon>Arthropoda</taxon>
        <taxon>Hexapoda</taxon>
        <taxon>Insecta</taxon>
        <taxon>Pterygota</taxon>
        <taxon>Neoptera</taxon>
        <taxon>Paraneoptera</taxon>
        <taxon>Hemiptera</taxon>
        <taxon>Heteroptera</taxon>
        <taxon>Panheteroptera</taxon>
        <taxon>Cimicomorpha</taxon>
        <taxon>Miridae</taxon>
        <taxon>Mirini</taxon>
        <taxon>Lygus</taxon>
    </lineage>
</organism>
<feature type="region of interest" description="Disordered" evidence="5">
    <location>
        <begin position="109"/>
        <end position="157"/>
    </location>
</feature>
<dbReference type="AlphaFoldDB" id="A0A0A9YV23"/>
<dbReference type="PROSITE" id="PS50089">
    <property type="entry name" value="ZF_RING_2"/>
    <property type="match status" value="1"/>
</dbReference>
<protein>
    <submittedName>
        <fullName evidence="7">E3 ubiquitin-protein ligase RBBP6</fullName>
    </submittedName>
</protein>
<dbReference type="SUPFAM" id="SSF57850">
    <property type="entry name" value="RING/U-box"/>
    <property type="match status" value="1"/>
</dbReference>
<feature type="compositionally biased region" description="Acidic residues" evidence="5">
    <location>
        <begin position="177"/>
        <end position="193"/>
    </location>
</feature>
<dbReference type="EMBL" id="GBHO01006727">
    <property type="protein sequence ID" value="JAG36877.1"/>
    <property type="molecule type" value="Transcribed_RNA"/>
</dbReference>
<keyword evidence="3" id="KW-0862">Zinc</keyword>
<name>A0A0A9YV23_LYGHE</name>
<evidence type="ECO:0000256" key="2">
    <source>
        <dbReference type="ARBA" id="ARBA00022771"/>
    </source>
</evidence>
<reference evidence="7" key="1">
    <citation type="journal article" date="2014" name="PLoS ONE">
        <title>Transcriptome-Based Identification of ABC Transporters in the Western Tarnished Plant Bug Lygus hesperus.</title>
        <authorList>
            <person name="Hull J.J."/>
            <person name="Chaney K."/>
            <person name="Geib S.M."/>
            <person name="Fabrick J.A."/>
            <person name="Brent C.S."/>
            <person name="Walsh D."/>
            <person name="Lavine L.C."/>
        </authorList>
    </citation>
    <scope>NUCLEOTIDE SEQUENCE</scope>
</reference>